<comment type="caution">
    <text evidence="1">The sequence shown here is derived from an EMBL/GenBank/DDBJ whole genome shotgun (WGS) entry which is preliminary data.</text>
</comment>
<name>A0ACC2PP10_9HYME</name>
<reference evidence="1" key="1">
    <citation type="submission" date="2023-04" db="EMBL/GenBank/DDBJ databases">
        <title>A chromosome-level genome assembly of the parasitoid wasp Eretmocerus hayati.</title>
        <authorList>
            <person name="Zhong Y."/>
            <person name="Liu S."/>
            <person name="Liu Y."/>
        </authorList>
    </citation>
    <scope>NUCLEOTIDE SEQUENCE</scope>
    <source>
        <strain evidence="1">ZJU_SS_LIU_2023</strain>
    </source>
</reference>
<protein>
    <submittedName>
        <fullName evidence="1">Uncharacterized protein</fullName>
    </submittedName>
</protein>
<organism evidence="1 2">
    <name type="scientific">Eretmocerus hayati</name>
    <dbReference type="NCBI Taxonomy" id="131215"/>
    <lineage>
        <taxon>Eukaryota</taxon>
        <taxon>Metazoa</taxon>
        <taxon>Ecdysozoa</taxon>
        <taxon>Arthropoda</taxon>
        <taxon>Hexapoda</taxon>
        <taxon>Insecta</taxon>
        <taxon>Pterygota</taxon>
        <taxon>Neoptera</taxon>
        <taxon>Endopterygota</taxon>
        <taxon>Hymenoptera</taxon>
        <taxon>Apocrita</taxon>
        <taxon>Proctotrupomorpha</taxon>
        <taxon>Chalcidoidea</taxon>
        <taxon>Aphelinidae</taxon>
        <taxon>Aphelininae</taxon>
        <taxon>Eretmocerus</taxon>
    </lineage>
</organism>
<proteinExistence type="predicted"/>
<dbReference type="EMBL" id="CM056741">
    <property type="protein sequence ID" value="KAJ8685142.1"/>
    <property type="molecule type" value="Genomic_DNA"/>
</dbReference>
<sequence length="108" mass="11972">MVLRSAKKLKVRTAQSILGVGGNTRIYMNQVHLRSVYNLLREPRKASKTLNYAPPVVQNMLVFMRETSESDLNSIQDVNDTKALRPRIVPQAAQTASNSVNGDGMETA</sequence>
<evidence type="ECO:0000313" key="1">
    <source>
        <dbReference type="EMBL" id="KAJ8685142.1"/>
    </source>
</evidence>
<dbReference type="Proteomes" id="UP001239111">
    <property type="component" value="Chromosome 1"/>
</dbReference>
<evidence type="ECO:0000313" key="2">
    <source>
        <dbReference type="Proteomes" id="UP001239111"/>
    </source>
</evidence>
<accession>A0ACC2PP10</accession>
<keyword evidence="2" id="KW-1185">Reference proteome</keyword>
<gene>
    <name evidence="1" type="ORF">QAD02_020935</name>
</gene>